<dbReference type="Pfam" id="PF01103">
    <property type="entry name" value="Omp85"/>
    <property type="match status" value="1"/>
</dbReference>
<evidence type="ECO:0000256" key="1">
    <source>
        <dbReference type="ARBA" id="ARBA00004370"/>
    </source>
</evidence>
<gene>
    <name evidence="8 11" type="primary">bamA</name>
    <name evidence="11" type="ORF">KTQ36_07745</name>
</gene>
<keyword evidence="3 8" id="KW-0812">Transmembrane</keyword>
<comment type="similarity">
    <text evidence="8">Belongs to the BamA family.</text>
</comment>
<comment type="subcellular location">
    <subcellularLocation>
        <location evidence="8">Cell outer membrane</location>
    </subcellularLocation>
    <subcellularLocation>
        <location evidence="1">Membrane</location>
    </subcellularLocation>
</comment>
<dbReference type="InterPro" id="IPR039910">
    <property type="entry name" value="D15-like"/>
</dbReference>
<keyword evidence="2 8" id="KW-1134">Transmembrane beta strand</keyword>
<comment type="subunit">
    <text evidence="8">Part of the Bam complex.</text>
</comment>
<reference evidence="11 12" key="1">
    <citation type="submission" date="2021-07" db="EMBL/GenBank/DDBJ databases">
        <title>The draft genome sequence of Sphingomicrobium sp. B8.</title>
        <authorList>
            <person name="Mu L."/>
        </authorList>
    </citation>
    <scope>NUCLEOTIDE SEQUENCE [LARGE SCALE GENOMIC DNA]</scope>
    <source>
        <strain evidence="11 12">B8</strain>
    </source>
</reference>
<comment type="caution">
    <text evidence="11">The sequence shown here is derived from an EMBL/GenBank/DDBJ whole genome shotgun (WGS) entry which is preliminary data.</text>
</comment>
<evidence type="ECO:0000256" key="4">
    <source>
        <dbReference type="ARBA" id="ARBA00022729"/>
    </source>
</evidence>
<sequence length="862" mass="95482">MLLVGTMLGGTFPAFAQDTTIPDPIVMPEGEAAEEAQLTAPQPVEQVIRSLNVAGAERIERETVFAYANLQPGQTYTGRDLDRALKALYDTQLFADVQITGADTGNIVIVVQENPVINRIVLEGNKKLKDDKIEPEIQLAPRQIFTRSAVRADVDRIVELYKREGRFAAVVEPKIVQLDQNRVDLIFEISEGEKSKIRQINFIGNEAFSDKKLRKEIFSREAGGLLGFMKSNDAYDADRLAADQEKLRAFYLTEGYADFRVVNAQAELTPDREDFVLTFIVEEGPRYKFGDLSVESDIRDLPSERLQPAIGLTSGDWFNAEAVENTVTRFSEIAGLRGYAFSDVSPDYQRNAEDLTIDISFVLAETPRVYIDRVDINGNTTTRDKVIRRELRLAEGDPFNAAQIKRSEDRIKSLGFFQEELEITQTRVGDDRIALAVDLEERPTGEIQLSAGYSSIERLLFSASIAQRNFMGKGQQLSAGASYSRYSKSVSLGFVEPYFGGRNILLGGDIYRRDFNSFSFVGNERRETYGQLTTGGGLRLGFPVTEYFSAGFRYRLENSEITLDEELFFTDLDGDGNLECDPVRAGTYLCNELGDRLTSAIGYTIAFNNTDGIRATRGFRASLSQDFAGLGGDVKYLRSTANAAQFFNLGNEFILSLTAEGGYIHPFEDNGLEGIDDIRLSDRFFGPTVRGFDIRGIGPRVRRVPYDLEGNLLEDAALERNALGGRGYYLGRVELEIPLGEGARSFGLRPSAYVDVASVWGLDTPILNNIGVICNPAADNPEQAILYLPPASDCPGAEGDYFRSAGFREFFLGDSISPRVSVGVGVNWVSPFGPLRLDIAKAIVTQEGDDPKLFSFNVGTQF</sequence>
<organism evidence="11 12">
    <name type="scientific">Sphingomicrobium clamense</name>
    <dbReference type="NCBI Taxonomy" id="2851013"/>
    <lineage>
        <taxon>Bacteria</taxon>
        <taxon>Pseudomonadati</taxon>
        <taxon>Pseudomonadota</taxon>
        <taxon>Alphaproteobacteria</taxon>
        <taxon>Sphingomonadales</taxon>
        <taxon>Sphingomonadaceae</taxon>
        <taxon>Sphingomicrobium</taxon>
    </lineage>
</organism>
<keyword evidence="4 8" id="KW-0732">Signal</keyword>
<comment type="function">
    <text evidence="8">Part of the outer membrane protein assembly complex, which is involved in assembly and insertion of beta-barrel proteins into the outer membrane.</text>
</comment>
<dbReference type="Proteomes" id="UP000698028">
    <property type="component" value="Unassembled WGS sequence"/>
</dbReference>
<feature type="domain" description="POTRA" evidence="10">
    <location>
        <begin position="195"/>
        <end position="284"/>
    </location>
</feature>
<name>A0ABS6V6L9_9SPHN</name>
<dbReference type="EMBL" id="JAHVAH010000001">
    <property type="protein sequence ID" value="MBW0145186.1"/>
    <property type="molecule type" value="Genomic_DNA"/>
</dbReference>
<dbReference type="HAMAP" id="MF_01430">
    <property type="entry name" value="OM_assembly_BamA"/>
    <property type="match status" value="1"/>
</dbReference>
<dbReference type="NCBIfam" id="TIGR03303">
    <property type="entry name" value="OM_YaeT"/>
    <property type="match status" value="1"/>
</dbReference>
<dbReference type="PANTHER" id="PTHR12815">
    <property type="entry name" value="SORTING AND ASSEMBLY MACHINERY SAMM50 PROTEIN FAMILY MEMBER"/>
    <property type="match status" value="1"/>
</dbReference>
<evidence type="ECO:0000256" key="6">
    <source>
        <dbReference type="ARBA" id="ARBA00023136"/>
    </source>
</evidence>
<feature type="domain" description="POTRA" evidence="10">
    <location>
        <begin position="115"/>
        <end position="192"/>
    </location>
</feature>
<accession>A0ABS6V6L9</accession>
<keyword evidence="5 8" id="KW-0677">Repeat</keyword>
<dbReference type="Pfam" id="PF07244">
    <property type="entry name" value="POTRA"/>
    <property type="match status" value="5"/>
</dbReference>
<dbReference type="PANTHER" id="PTHR12815:SF23">
    <property type="entry name" value="OUTER MEMBRANE PROTEIN ASSEMBLY FACTOR BAMA"/>
    <property type="match status" value="1"/>
</dbReference>
<evidence type="ECO:0000256" key="9">
    <source>
        <dbReference type="NCBIfam" id="TIGR03303"/>
    </source>
</evidence>
<evidence type="ECO:0000256" key="3">
    <source>
        <dbReference type="ARBA" id="ARBA00022692"/>
    </source>
</evidence>
<dbReference type="InterPro" id="IPR023707">
    <property type="entry name" value="OM_assembly_BamA"/>
</dbReference>
<feature type="domain" description="POTRA" evidence="10">
    <location>
        <begin position="369"/>
        <end position="442"/>
    </location>
</feature>
<protein>
    <recommendedName>
        <fullName evidence="8 9">Outer membrane protein assembly factor BamA</fullName>
    </recommendedName>
</protein>
<keyword evidence="7 8" id="KW-0998">Cell outer membrane</keyword>
<evidence type="ECO:0000256" key="7">
    <source>
        <dbReference type="ARBA" id="ARBA00023237"/>
    </source>
</evidence>
<evidence type="ECO:0000259" key="10">
    <source>
        <dbReference type="PROSITE" id="PS51779"/>
    </source>
</evidence>
<evidence type="ECO:0000313" key="12">
    <source>
        <dbReference type="Proteomes" id="UP000698028"/>
    </source>
</evidence>
<evidence type="ECO:0000313" key="11">
    <source>
        <dbReference type="EMBL" id="MBW0145186.1"/>
    </source>
</evidence>
<keyword evidence="12" id="KW-1185">Reference proteome</keyword>
<evidence type="ECO:0000256" key="2">
    <source>
        <dbReference type="ARBA" id="ARBA00022452"/>
    </source>
</evidence>
<dbReference type="InterPro" id="IPR000184">
    <property type="entry name" value="Bac_surfAg_D15"/>
</dbReference>
<dbReference type="PROSITE" id="PS51779">
    <property type="entry name" value="POTRA"/>
    <property type="match status" value="4"/>
</dbReference>
<feature type="domain" description="POTRA" evidence="10">
    <location>
        <begin position="46"/>
        <end position="114"/>
    </location>
</feature>
<dbReference type="InterPro" id="IPR010827">
    <property type="entry name" value="BamA/TamA_POTRA"/>
</dbReference>
<evidence type="ECO:0000256" key="8">
    <source>
        <dbReference type="HAMAP-Rule" id="MF_01430"/>
    </source>
</evidence>
<evidence type="ECO:0000256" key="5">
    <source>
        <dbReference type="ARBA" id="ARBA00022737"/>
    </source>
</evidence>
<proteinExistence type="inferred from homology"/>
<dbReference type="InterPro" id="IPR034746">
    <property type="entry name" value="POTRA"/>
</dbReference>
<keyword evidence="6 8" id="KW-0472">Membrane</keyword>
<dbReference type="PIRSF" id="PIRSF006076">
    <property type="entry name" value="OM_assembly_OMP85"/>
    <property type="match status" value="1"/>
</dbReference>